<accession>A0ACA9K612</accession>
<sequence length="209" mass="24193">MATLDTAHNYTPTFIGLATQLGISAGISLYCLLQFEWNRHQKSMQYLYTPRTKLSKNPSPPIPPGLFSWVKATIFLPDEFYLTRVGLDALMYIRFLRMAFQFLLFNSIVVGLILMPTNYFAGGFGDGVEVLSINNIPVNKTQPLWAHMICTYIVSISWMYLSYKNYYHYMTLHRQQLLNKVDTDSITARTVMVSRLPHELRSEEKLQEF</sequence>
<organism evidence="1 2">
    <name type="scientific">Cetraspora pellucida</name>
    <dbReference type="NCBI Taxonomy" id="1433469"/>
    <lineage>
        <taxon>Eukaryota</taxon>
        <taxon>Fungi</taxon>
        <taxon>Fungi incertae sedis</taxon>
        <taxon>Mucoromycota</taxon>
        <taxon>Glomeromycotina</taxon>
        <taxon>Glomeromycetes</taxon>
        <taxon>Diversisporales</taxon>
        <taxon>Gigasporaceae</taxon>
        <taxon>Cetraspora</taxon>
    </lineage>
</organism>
<dbReference type="Proteomes" id="UP000789366">
    <property type="component" value="Unassembled WGS sequence"/>
</dbReference>
<evidence type="ECO:0000313" key="1">
    <source>
        <dbReference type="EMBL" id="CAG8454248.1"/>
    </source>
</evidence>
<comment type="caution">
    <text evidence="1">The sequence shown here is derived from an EMBL/GenBank/DDBJ whole genome shotgun (WGS) entry which is preliminary data.</text>
</comment>
<protein>
    <submittedName>
        <fullName evidence="1">2577_t:CDS:1</fullName>
    </submittedName>
</protein>
<name>A0ACA9K612_9GLOM</name>
<proteinExistence type="predicted"/>
<dbReference type="EMBL" id="CAJVPW010000443">
    <property type="protein sequence ID" value="CAG8454248.1"/>
    <property type="molecule type" value="Genomic_DNA"/>
</dbReference>
<keyword evidence="2" id="KW-1185">Reference proteome</keyword>
<gene>
    <name evidence="1" type="ORF">SPELUC_LOCUS959</name>
</gene>
<evidence type="ECO:0000313" key="2">
    <source>
        <dbReference type="Proteomes" id="UP000789366"/>
    </source>
</evidence>
<reference evidence="1" key="1">
    <citation type="submission" date="2021-06" db="EMBL/GenBank/DDBJ databases">
        <authorList>
            <person name="Kallberg Y."/>
            <person name="Tangrot J."/>
            <person name="Rosling A."/>
        </authorList>
    </citation>
    <scope>NUCLEOTIDE SEQUENCE</scope>
    <source>
        <strain evidence="1">28 12/20/2015</strain>
    </source>
</reference>
<feature type="non-terminal residue" evidence="1">
    <location>
        <position position="209"/>
    </location>
</feature>